<name>X0UYQ4_9ZZZZ</name>
<evidence type="ECO:0000313" key="1">
    <source>
        <dbReference type="EMBL" id="GAG05438.1"/>
    </source>
</evidence>
<dbReference type="InterPro" id="IPR011101">
    <property type="entry name" value="DUF5131"/>
</dbReference>
<accession>X0UYQ4</accession>
<gene>
    <name evidence="1" type="ORF">S01H1_44191</name>
</gene>
<proteinExistence type="predicted"/>
<evidence type="ECO:0008006" key="2">
    <source>
        <dbReference type="Google" id="ProtNLM"/>
    </source>
</evidence>
<sequence length="181" mass="20941">MTTKIEWASESWNPITGCTPISEGCANCYAKKMAQRLKGRFGYPEDEPFRVTFHPDKLDQPLKWRKPRHIFVVSMGDLFHPGILWSDNQEIWEIMAKCPQHTFMILTKRVERMRIFLTEDLNYKLPLPLPNVYLGVTAENQQRADERIPILLQIPAAKRFVSIEPMLGPVDLTNYLPNDGA</sequence>
<feature type="non-terminal residue" evidence="1">
    <location>
        <position position="181"/>
    </location>
</feature>
<dbReference type="EMBL" id="BARS01028178">
    <property type="protein sequence ID" value="GAG05438.1"/>
    <property type="molecule type" value="Genomic_DNA"/>
</dbReference>
<protein>
    <recommendedName>
        <fullName evidence="2">Phage Gp37Gp68 family protein</fullName>
    </recommendedName>
</protein>
<comment type="caution">
    <text evidence="1">The sequence shown here is derived from an EMBL/GenBank/DDBJ whole genome shotgun (WGS) entry which is preliminary data.</text>
</comment>
<dbReference type="Pfam" id="PF07505">
    <property type="entry name" value="DUF5131"/>
    <property type="match status" value="1"/>
</dbReference>
<reference evidence="1" key="1">
    <citation type="journal article" date="2014" name="Front. Microbiol.">
        <title>High frequency of phylogenetically diverse reductive dehalogenase-homologous genes in deep subseafloor sedimentary metagenomes.</title>
        <authorList>
            <person name="Kawai M."/>
            <person name="Futagami T."/>
            <person name="Toyoda A."/>
            <person name="Takaki Y."/>
            <person name="Nishi S."/>
            <person name="Hori S."/>
            <person name="Arai W."/>
            <person name="Tsubouchi T."/>
            <person name="Morono Y."/>
            <person name="Uchiyama I."/>
            <person name="Ito T."/>
            <person name="Fujiyama A."/>
            <person name="Inagaki F."/>
            <person name="Takami H."/>
        </authorList>
    </citation>
    <scope>NUCLEOTIDE SEQUENCE</scope>
    <source>
        <strain evidence="1">Expedition CK06-06</strain>
    </source>
</reference>
<organism evidence="1">
    <name type="scientific">marine sediment metagenome</name>
    <dbReference type="NCBI Taxonomy" id="412755"/>
    <lineage>
        <taxon>unclassified sequences</taxon>
        <taxon>metagenomes</taxon>
        <taxon>ecological metagenomes</taxon>
    </lineage>
</organism>
<dbReference type="AlphaFoldDB" id="X0UYQ4"/>